<keyword evidence="1" id="KW-0805">Transcription regulation</keyword>
<dbReference type="Gene3D" id="1.10.357.10">
    <property type="entry name" value="Tetracycline Repressor, domain 2"/>
    <property type="match status" value="1"/>
</dbReference>
<sequence length="226" mass="24444">MAKAVAPRGFARERVLEAALALFAEHGVNGTSLQMIADRLGVSKAAVYYQFHSKDEIVLAVVQPVFDDMARLVRFAETMSTREAQREVAINGMVELAVRHRRVTAVFHGDPAIDTIVNSRADLAEIIEQLTAMLLGDEPDVATRIIISVLASGIYGSATDPKLSDVGDDDLQQVLLDCTQRLLRTRGAGEDLRTRGASEDLRAQGASESSAAQRGGEDSRQLAPSR</sequence>
<dbReference type="InterPro" id="IPR001647">
    <property type="entry name" value="HTH_TetR"/>
</dbReference>
<proteinExistence type="predicted"/>
<dbReference type="InterPro" id="IPR009057">
    <property type="entry name" value="Homeodomain-like_sf"/>
</dbReference>
<dbReference type="Proteomes" id="UP000069620">
    <property type="component" value="Unassembled WGS sequence"/>
</dbReference>
<dbReference type="PANTHER" id="PTHR30055:SF234">
    <property type="entry name" value="HTH-TYPE TRANSCRIPTIONAL REGULATOR BETI"/>
    <property type="match status" value="1"/>
</dbReference>
<comment type="caution">
    <text evidence="7">The sequence shown here is derived from an EMBL/GenBank/DDBJ whole genome shotgun (WGS) entry which is preliminary data.</text>
</comment>
<feature type="region of interest" description="Disordered" evidence="5">
    <location>
        <begin position="188"/>
        <end position="226"/>
    </location>
</feature>
<gene>
    <name evidence="7" type="ORF">RMCB_5639</name>
</gene>
<keyword evidence="2 4" id="KW-0238">DNA-binding</keyword>
<evidence type="ECO:0000259" key="6">
    <source>
        <dbReference type="PROSITE" id="PS50977"/>
    </source>
</evidence>
<dbReference type="EMBL" id="BCSX01000050">
    <property type="protein sequence ID" value="GAS91543.1"/>
    <property type="molecule type" value="Genomic_DNA"/>
</dbReference>
<reference evidence="8" key="2">
    <citation type="submission" date="2016-02" db="EMBL/GenBank/DDBJ databases">
        <title>Draft genome sequence of five rapidly growing Mycobacterium species.</title>
        <authorList>
            <person name="Katahira K."/>
            <person name="Gotou Y."/>
            <person name="Iida K."/>
            <person name="Ogura Y."/>
            <person name="Hayashi T."/>
        </authorList>
    </citation>
    <scope>NUCLEOTIDE SEQUENCE [LARGE SCALE GENOMIC DNA]</scope>
    <source>
        <strain evidence="8">JCM15654</strain>
    </source>
</reference>
<evidence type="ECO:0000256" key="5">
    <source>
        <dbReference type="SAM" id="MobiDB-lite"/>
    </source>
</evidence>
<keyword evidence="8" id="KW-1185">Reference proteome</keyword>
<dbReference type="Pfam" id="PF00440">
    <property type="entry name" value="TetR_N"/>
    <property type="match status" value="1"/>
</dbReference>
<protein>
    <submittedName>
        <fullName evidence="7">TetR family transcriptional regulator</fullName>
    </submittedName>
</protein>
<evidence type="ECO:0000256" key="3">
    <source>
        <dbReference type="ARBA" id="ARBA00023163"/>
    </source>
</evidence>
<accession>A0A100W4M6</accession>
<organism evidence="7 8">
    <name type="scientific">Mycolicibacterium brisbanense</name>
    <dbReference type="NCBI Taxonomy" id="146020"/>
    <lineage>
        <taxon>Bacteria</taxon>
        <taxon>Bacillati</taxon>
        <taxon>Actinomycetota</taxon>
        <taxon>Actinomycetes</taxon>
        <taxon>Mycobacteriales</taxon>
        <taxon>Mycobacteriaceae</taxon>
        <taxon>Mycolicibacterium</taxon>
    </lineage>
</organism>
<evidence type="ECO:0000256" key="4">
    <source>
        <dbReference type="PROSITE-ProRule" id="PRU00335"/>
    </source>
</evidence>
<dbReference type="OrthoDB" id="3186364at2"/>
<dbReference type="PRINTS" id="PR00455">
    <property type="entry name" value="HTHTETR"/>
</dbReference>
<evidence type="ECO:0000313" key="7">
    <source>
        <dbReference type="EMBL" id="GAS91543.1"/>
    </source>
</evidence>
<dbReference type="PANTHER" id="PTHR30055">
    <property type="entry name" value="HTH-TYPE TRANSCRIPTIONAL REGULATOR RUTR"/>
    <property type="match status" value="1"/>
</dbReference>
<evidence type="ECO:0000313" key="8">
    <source>
        <dbReference type="Proteomes" id="UP000069620"/>
    </source>
</evidence>
<dbReference type="InterPro" id="IPR050109">
    <property type="entry name" value="HTH-type_TetR-like_transc_reg"/>
</dbReference>
<keyword evidence="3" id="KW-0804">Transcription</keyword>
<feature type="compositionally biased region" description="Basic and acidic residues" evidence="5">
    <location>
        <begin position="188"/>
        <end position="202"/>
    </location>
</feature>
<name>A0A100W4M6_9MYCO</name>
<dbReference type="GO" id="GO:0000976">
    <property type="term" value="F:transcription cis-regulatory region binding"/>
    <property type="evidence" value="ECO:0007669"/>
    <property type="project" value="TreeGrafter"/>
</dbReference>
<feature type="domain" description="HTH tetR-type" evidence="6">
    <location>
        <begin position="9"/>
        <end position="69"/>
    </location>
</feature>
<dbReference type="AlphaFoldDB" id="A0A100W4M6"/>
<evidence type="ECO:0000256" key="1">
    <source>
        <dbReference type="ARBA" id="ARBA00023015"/>
    </source>
</evidence>
<feature type="DNA-binding region" description="H-T-H motif" evidence="4">
    <location>
        <begin position="32"/>
        <end position="51"/>
    </location>
</feature>
<dbReference type="RefSeq" id="WP_072278564.1">
    <property type="nucleotide sequence ID" value="NZ_BCSX01000050.1"/>
</dbReference>
<dbReference type="GO" id="GO:0003700">
    <property type="term" value="F:DNA-binding transcription factor activity"/>
    <property type="evidence" value="ECO:0007669"/>
    <property type="project" value="TreeGrafter"/>
</dbReference>
<reference evidence="8" key="1">
    <citation type="journal article" date="2016" name="Genome Announc.">
        <title>Draft Genome Sequences of Five Rapidly Growing Mycobacterium Species, M. thermoresistibile, M. fortuitum subsp. acetamidolyticum, M. canariasense, M. brisbanense, and M. novocastrense.</title>
        <authorList>
            <person name="Katahira K."/>
            <person name="Ogura Y."/>
            <person name="Gotoh Y."/>
            <person name="Hayashi T."/>
        </authorList>
    </citation>
    <scope>NUCLEOTIDE SEQUENCE [LARGE SCALE GENOMIC DNA]</scope>
    <source>
        <strain evidence="8">JCM15654</strain>
    </source>
</reference>
<dbReference type="SUPFAM" id="SSF46689">
    <property type="entry name" value="Homeodomain-like"/>
    <property type="match status" value="1"/>
</dbReference>
<evidence type="ECO:0000256" key="2">
    <source>
        <dbReference type="ARBA" id="ARBA00023125"/>
    </source>
</evidence>
<dbReference type="PROSITE" id="PS50977">
    <property type="entry name" value="HTH_TETR_2"/>
    <property type="match status" value="1"/>
</dbReference>